<organism evidence="2 3">
    <name type="scientific">Bradyrhizobium zhengyangense</name>
    <dbReference type="NCBI Taxonomy" id="2911009"/>
    <lineage>
        <taxon>Bacteria</taxon>
        <taxon>Pseudomonadati</taxon>
        <taxon>Pseudomonadota</taxon>
        <taxon>Alphaproteobacteria</taxon>
        <taxon>Hyphomicrobiales</taxon>
        <taxon>Nitrobacteraceae</taxon>
        <taxon>Bradyrhizobium</taxon>
    </lineage>
</organism>
<dbReference type="PANTHER" id="PTHR43798">
    <property type="entry name" value="MONOACYLGLYCEROL LIPASE"/>
    <property type="match status" value="1"/>
</dbReference>
<dbReference type="EMBL" id="JAKLTY010000025">
    <property type="protein sequence ID" value="MCG2630980.1"/>
    <property type="molecule type" value="Genomic_DNA"/>
</dbReference>
<dbReference type="GO" id="GO:0016787">
    <property type="term" value="F:hydrolase activity"/>
    <property type="evidence" value="ECO:0007669"/>
    <property type="project" value="UniProtKB-KW"/>
</dbReference>
<dbReference type="Pfam" id="PF00561">
    <property type="entry name" value="Abhydrolase_1"/>
    <property type="match status" value="1"/>
</dbReference>
<evidence type="ECO:0000313" key="3">
    <source>
        <dbReference type="Proteomes" id="UP001139054"/>
    </source>
</evidence>
<protein>
    <submittedName>
        <fullName evidence="2">Alpha/beta hydrolase</fullName>
    </submittedName>
</protein>
<dbReference type="InterPro" id="IPR029058">
    <property type="entry name" value="AB_hydrolase_fold"/>
</dbReference>
<keyword evidence="2" id="KW-0378">Hydrolase</keyword>
<comment type="caution">
    <text evidence="2">The sequence shown here is derived from an EMBL/GenBank/DDBJ whole genome shotgun (WGS) entry which is preliminary data.</text>
</comment>
<dbReference type="Proteomes" id="UP001139054">
    <property type="component" value="Unassembled WGS sequence"/>
</dbReference>
<dbReference type="AlphaFoldDB" id="A0A9X1RG69"/>
<sequence length="338" mass="37109">MMDQTIPAHGYRPDLVVEDLAIPSDTPGISLHLRNKRASAQKAFSAERTILMVHGATYSSASLFDVPFGGRSFMDHLAAQGFDVFALDVRGYGGSTRPPEMDAPAQDSAPLVRTNVAVRDLASAVDYILRHRGIPRLNLVAMSWGGSVAGAYTAGNNDKVVRLALVAPLWLLNTPAPIDSGGALGGYRTVPVLDFRGRWLAAAPEAARASLIPEGWFERWAEASLASDPQGNTERPRVMRAVNGPIQDIRDYWSAGKTIYDANDIRVPVLLVHAEWDRDVTMATMQNFFSSLKRAPYRRWVEIGEGTHMVLLERNRMQAFDAISQFLTERDPHGTPSA</sequence>
<dbReference type="SUPFAM" id="SSF53474">
    <property type="entry name" value="alpha/beta-Hydrolases"/>
    <property type="match status" value="1"/>
</dbReference>
<evidence type="ECO:0000259" key="1">
    <source>
        <dbReference type="Pfam" id="PF00561"/>
    </source>
</evidence>
<proteinExistence type="predicted"/>
<name>A0A9X1RG69_9BRAD</name>
<feature type="domain" description="AB hydrolase-1" evidence="1">
    <location>
        <begin position="49"/>
        <end position="313"/>
    </location>
</feature>
<dbReference type="PANTHER" id="PTHR43798:SF33">
    <property type="entry name" value="HYDROLASE, PUTATIVE (AFU_ORTHOLOGUE AFUA_2G14860)-RELATED"/>
    <property type="match status" value="1"/>
</dbReference>
<dbReference type="RefSeq" id="WP_237891530.1">
    <property type="nucleotide sequence ID" value="NZ_JAKLTY010000025.1"/>
</dbReference>
<dbReference type="InterPro" id="IPR000073">
    <property type="entry name" value="AB_hydrolase_1"/>
</dbReference>
<gene>
    <name evidence="2" type="ORF">L6654_30560</name>
</gene>
<reference evidence="2" key="1">
    <citation type="submission" date="2022-01" db="EMBL/GenBank/DDBJ databases">
        <title>Genome sequnece data of strain Bradyrhizobium sp. nov.</title>
        <authorList>
            <person name="Zhang J."/>
        </authorList>
    </citation>
    <scope>NUCLEOTIDE SEQUENCE</scope>
    <source>
        <strain evidence="2">WYCCWR 13023</strain>
    </source>
</reference>
<dbReference type="Gene3D" id="3.40.50.1820">
    <property type="entry name" value="alpha/beta hydrolase"/>
    <property type="match status" value="1"/>
</dbReference>
<dbReference type="GO" id="GO:0016020">
    <property type="term" value="C:membrane"/>
    <property type="evidence" value="ECO:0007669"/>
    <property type="project" value="TreeGrafter"/>
</dbReference>
<dbReference type="InterPro" id="IPR050266">
    <property type="entry name" value="AB_hydrolase_sf"/>
</dbReference>
<evidence type="ECO:0000313" key="2">
    <source>
        <dbReference type="EMBL" id="MCG2630980.1"/>
    </source>
</evidence>
<accession>A0A9X1RG69</accession>